<feature type="domain" description="DUF4007" evidence="1">
    <location>
        <begin position="10"/>
        <end position="320"/>
    </location>
</feature>
<proteinExistence type="predicted"/>
<gene>
    <name evidence="2" type="ORF">VAT7223_00805</name>
</gene>
<dbReference type="AlphaFoldDB" id="A0A1C3IJY4"/>
<protein>
    <recommendedName>
        <fullName evidence="1">DUF4007 domain-containing protein</fullName>
    </recommendedName>
</protein>
<reference evidence="3" key="1">
    <citation type="submission" date="2016-06" db="EMBL/GenBank/DDBJ databases">
        <authorList>
            <person name="Rodrigo-Torres Lidia"/>
            <person name="Arahal R.David."/>
        </authorList>
    </citation>
    <scope>NUCLEOTIDE SEQUENCE [LARGE SCALE GENOMIC DNA]</scope>
    <source>
        <strain evidence="3">CECT 7223</strain>
    </source>
</reference>
<evidence type="ECO:0000259" key="1">
    <source>
        <dbReference type="Pfam" id="PF13182"/>
    </source>
</evidence>
<evidence type="ECO:0000313" key="2">
    <source>
        <dbReference type="EMBL" id="SBS61730.1"/>
    </source>
</evidence>
<dbReference type="EMBL" id="FLQP01000011">
    <property type="protein sequence ID" value="SBS61730.1"/>
    <property type="molecule type" value="Genomic_DNA"/>
</dbReference>
<evidence type="ECO:0000313" key="3">
    <source>
        <dbReference type="Proteomes" id="UP000092876"/>
    </source>
</evidence>
<dbReference type="InterPro" id="IPR025248">
    <property type="entry name" value="DUF4007"/>
</dbReference>
<dbReference type="RefSeq" id="WP_083994575.1">
    <property type="nucleotide sequence ID" value="NZ_AP025460.1"/>
</dbReference>
<sequence>MSIETSSLKFSGHQTFPIRYGWIYKIIQEVMKGESLSSKDNVEKQMRTMGMGKNMVLSVRHWIRTLNLVTCIDKKDQSYKLTPLANLLFVGKSSDVKPYDEFMDKVGTVWLLHWLMQSVDSQNAELNAARWFFNYYNGVRTNKEHILSEIRLSLKQHEKELTEATLKKDIDCLLQMYAVKKTSVHKINEDSFTSPFTELGLISQESAKDYRAELSKQASLPIEVFSYAVIDFMQRKQKDTDGNVIHKQRTVSFDSLLNDVGSPGRVFRLSSTGLSEKLDQLEVLTIGQLAWTDTQGLRQLQHAYSDLQLELPEQYLVSYYQEGKQRDVK</sequence>
<dbReference type="Pfam" id="PF13182">
    <property type="entry name" value="DUF4007"/>
    <property type="match status" value="1"/>
</dbReference>
<accession>A0A1C3IJY4</accession>
<dbReference type="GeneID" id="94233050"/>
<name>A0A1C3IJY4_9VIBR</name>
<dbReference type="Proteomes" id="UP000092876">
    <property type="component" value="Unassembled WGS sequence"/>
</dbReference>
<organism evidence="2 3">
    <name type="scientific">Vibrio atlanticus</name>
    <dbReference type="NCBI Taxonomy" id="693153"/>
    <lineage>
        <taxon>Bacteria</taxon>
        <taxon>Pseudomonadati</taxon>
        <taxon>Pseudomonadota</taxon>
        <taxon>Gammaproteobacteria</taxon>
        <taxon>Vibrionales</taxon>
        <taxon>Vibrionaceae</taxon>
        <taxon>Vibrio</taxon>
    </lineage>
</organism>